<organism evidence="2 3">
    <name type="scientific">Colwellia echini</name>
    <dbReference type="NCBI Taxonomy" id="1982103"/>
    <lineage>
        <taxon>Bacteria</taxon>
        <taxon>Pseudomonadati</taxon>
        <taxon>Pseudomonadota</taxon>
        <taxon>Gammaproteobacteria</taxon>
        <taxon>Alteromonadales</taxon>
        <taxon>Colwelliaceae</taxon>
        <taxon>Colwellia</taxon>
    </lineage>
</organism>
<proteinExistence type="predicted"/>
<reference evidence="2 3" key="1">
    <citation type="submission" date="2019-08" db="EMBL/GenBank/DDBJ databases">
        <title>Microbe sample from Colwellia echini.</title>
        <authorList>
            <person name="Christiansen L."/>
            <person name="Pathiraja D."/>
            <person name="Schultz-Johansen M."/>
            <person name="Choi I.-G."/>
            <person name="Stougaard P."/>
        </authorList>
    </citation>
    <scope>NUCLEOTIDE SEQUENCE [LARGE SCALE GENOMIC DNA]</scope>
    <source>
        <strain evidence="2 3">A3</strain>
    </source>
</reference>
<gene>
    <name evidence="2" type="ORF">CWS31_004565</name>
</gene>
<feature type="region of interest" description="Disordered" evidence="1">
    <location>
        <begin position="264"/>
        <end position="288"/>
    </location>
</feature>
<evidence type="ECO:0000313" key="3">
    <source>
        <dbReference type="Proteomes" id="UP000815846"/>
    </source>
</evidence>
<keyword evidence="3" id="KW-1185">Reference proteome</keyword>
<dbReference type="EMBL" id="PJAI02000003">
    <property type="protein sequence ID" value="TYK66612.1"/>
    <property type="molecule type" value="Genomic_DNA"/>
</dbReference>
<dbReference type="RefSeq" id="WP_101344694.1">
    <property type="nucleotide sequence ID" value="NZ_PJAI02000003.1"/>
</dbReference>
<dbReference type="Proteomes" id="UP000815846">
    <property type="component" value="Unassembled WGS sequence"/>
</dbReference>
<feature type="compositionally biased region" description="Basic and acidic residues" evidence="1">
    <location>
        <begin position="274"/>
        <end position="288"/>
    </location>
</feature>
<accession>A0ABY3N025</accession>
<protein>
    <submittedName>
        <fullName evidence="2">Uncharacterized protein</fullName>
    </submittedName>
</protein>
<evidence type="ECO:0000313" key="2">
    <source>
        <dbReference type="EMBL" id="TYK66612.1"/>
    </source>
</evidence>
<feature type="compositionally biased region" description="Polar residues" evidence="1">
    <location>
        <begin position="264"/>
        <end position="273"/>
    </location>
</feature>
<sequence>MVDNNKLSKDVEEQIQSLASDVYIQVEEKLTHLITTAVKAELSKNTVQQSKDLSAKEQLLQKSFTEQQQLQSKEIDLLKQTLAEKTADVATAKQDFQVELTQQTINYTETIEGLQKEINNLKQNSKQQNEKQSSDNNLEEKLLEAEQELNDKTHEIDGLKGRIMVLTEQEQSLAKQLANVKQSTELNEKQKNETIAAIKAQAEASAKQQIDVLNEKIKQFDTERTSIKAEAEKNAAVKVKELEQKIAQLAEQVQQEQNGKAELQQQLSAQQKAIDTEQDKNKQAEQRDKDYQAQIVKITEQANLDKQPLLDQIKALKEGEEKLKQQQLEEIKAINKATEEAKILQSSAQQNIIELEKKNIELTKKLEAEQKDVQLYQQEVMVLNEQLKVAQDGQESILQRFNSNRDKQEIENNKVRDTIKFLRDENHQLISATAEQKTEFTAQLNELEHKLTEYRLKFEYAQKQLAN</sequence>
<comment type="caution">
    <text evidence="2">The sequence shown here is derived from an EMBL/GenBank/DDBJ whole genome shotgun (WGS) entry which is preliminary data.</text>
</comment>
<evidence type="ECO:0000256" key="1">
    <source>
        <dbReference type="SAM" id="MobiDB-lite"/>
    </source>
</evidence>
<name>A0ABY3N025_9GAMM</name>